<evidence type="ECO:0000256" key="1">
    <source>
        <dbReference type="SAM" id="MobiDB-lite"/>
    </source>
</evidence>
<gene>
    <name evidence="2" type="ORF">BQ2448_279</name>
</gene>
<dbReference type="EMBL" id="FMSP01000003">
    <property type="protein sequence ID" value="SCV68158.1"/>
    <property type="molecule type" value="Genomic_DNA"/>
</dbReference>
<dbReference type="AlphaFoldDB" id="A0A238FAK7"/>
<feature type="region of interest" description="Disordered" evidence="1">
    <location>
        <begin position="85"/>
        <end position="118"/>
    </location>
</feature>
<reference evidence="3" key="1">
    <citation type="submission" date="2016-09" db="EMBL/GenBank/DDBJ databases">
        <authorList>
            <person name="Jeantristanb JTB J.-T."/>
            <person name="Ricardo R."/>
        </authorList>
    </citation>
    <scope>NUCLEOTIDE SEQUENCE [LARGE SCALE GENOMIC DNA]</scope>
</reference>
<dbReference type="OrthoDB" id="5567124at2759"/>
<dbReference type="Proteomes" id="UP000198372">
    <property type="component" value="Unassembled WGS sequence"/>
</dbReference>
<protein>
    <submittedName>
        <fullName evidence="2">BQ2448_279 protein</fullName>
    </submittedName>
</protein>
<proteinExistence type="predicted"/>
<evidence type="ECO:0000313" key="2">
    <source>
        <dbReference type="EMBL" id="SCV68158.1"/>
    </source>
</evidence>
<feature type="compositionally biased region" description="Acidic residues" evidence="1">
    <location>
        <begin position="88"/>
        <end position="99"/>
    </location>
</feature>
<organism evidence="2 3">
    <name type="scientific">Microbotryum intermedium</name>
    <dbReference type="NCBI Taxonomy" id="269621"/>
    <lineage>
        <taxon>Eukaryota</taxon>
        <taxon>Fungi</taxon>
        <taxon>Dikarya</taxon>
        <taxon>Basidiomycota</taxon>
        <taxon>Pucciniomycotina</taxon>
        <taxon>Microbotryomycetes</taxon>
        <taxon>Microbotryales</taxon>
        <taxon>Microbotryaceae</taxon>
        <taxon>Microbotryum</taxon>
    </lineage>
</organism>
<sequence>MTLITLYTKVSLGKHVRLTQRFVEGLTGRKAIKPWQEGEDVKGVLKAPMRQTRPGEDYFGFEELSMQIREGASLDCNLEVVVVPVSGQEEEEEGEEDLPEPQGRKNRPGVVADDEEAE</sequence>
<evidence type="ECO:0000313" key="3">
    <source>
        <dbReference type="Proteomes" id="UP000198372"/>
    </source>
</evidence>
<keyword evidence="3" id="KW-1185">Reference proteome</keyword>
<name>A0A238FAK7_9BASI</name>
<accession>A0A238FAK7</accession>